<feature type="transmembrane region" description="Helical" evidence="13">
    <location>
        <begin position="275"/>
        <end position="293"/>
    </location>
</feature>
<evidence type="ECO:0000256" key="10">
    <source>
        <dbReference type="ARBA" id="ARBA00022989"/>
    </source>
</evidence>
<keyword evidence="7" id="KW-0813">Transport</keyword>
<comment type="subcellular location">
    <subcellularLocation>
        <location evidence="1">Cell membrane</location>
        <topology evidence="1">Multi-pass membrane protein</topology>
    </subcellularLocation>
</comment>
<dbReference type="SFLD" id="SFLDS00003">
    <property type="entry name" value="Haloacid_Dehalogenase"/>
    <property type="match status" value="1"/>
</dbReference>
<dbReference type="InterPro" id="IPR036412">
    <property type="entry name" value="HAD-like_sf"/>
</dbReference>
<dbReference type="InterPro" id="IPR008972">
    <property type="entry name" value="Cupredoxin"/>
</dbReference>
<reference evidence="18" key="1">
    <citation type="journal article" date="2014" name="Int. J. Syst. Evol. Microbiol.">
        <title>Complete genome sequence of Corynebacterium casei LMG S-19264T (=DSM 44701T), isolated from a smear-ripened cheese.</title>
        <authorList>
            <consortium name="US DOE Joint Genome Institute (JGI-PGF)"/>
            <person name="Walter F."/>
            <person name="Albersmeier A."/>
            <person name="Kalinowski J."/>
            <person name="Ruckert C."/>
        </authorList>
    </citation>
    <scope>NUCLEOTIDE SEQUENCE</scope>
    <source>
        <strain evidence="18">JCM 4346</strain>
    </source>
</reference>
<feature type="transmembrane region" description="Helical" evidence="13">
    <location>
        <begin position="6"/>
        <end position="24"/>
    </location>
</feature>
<dbReference type="Gene3D" id="2.60.40.420">
    <property type="entry name" value="Cupredoxins - blue copper proteins"/>
    <property type="match status" value="1"/>
</dbReference>
<keyword evidence="19" id="KW-1185">Reference proteome</keyword>
<evidence type="ECO:0000313" key="19">
    <source>
        <dbReference type="Proteomes" id="UP000658320"/>
    </source>
</evidence>
<evidence type="ECO:0008006" key="20">
    <source>
        <dbReference type="Google" id="ProtNLM"/>
    </source>
</evidence>
<evidence type="ECO:0000256" key="9">
    <source>
        <dbReference type="ARBA" id="ARBA00022967"/>
    </source>
</evidence>
<dbReference type="SUPFAM" id="SSF56784">
    <property type="entry name" value="HAD-like"/>
    <property type="match status" value="1"/>
</dbReference>
<dbReference type="Gene3D" id="3.40.1110.10">
    <property type="entry name" value="Calcium-transporting ATPase, cytoplasmic domain N"/>
    <property type="match status" value="1"/>
</dbReference>
<organism evidence="18 19">
    <name type="scientific">Streptomyces aurantiogriseus</name>
    <dbReference type="NCBI Taxonomy" id="66870"/>
    <lineage>
        <taxon>Bacteria</taxon>
        <taxon>Bacillati</taxon>
        <taxon>Actinomycetota</taxon>
        <taxon>Actinomycetes</taxon>
        <taxon>Kitasatosporales</taxon>
        <taxon>Streptomycetaceae</taxon>
        <taxon>Streptomyces</taxon>
    </lineage>
</organism>
<dbReference type="EMBL" id="BMSX01000015">
    <property type="protein sequence ID" value="GGR35360.1"/>
    <property type="molecule type" value="Genomic_DNA"/>
</dbReference>
<dbReference type="AlphaFoldDB" id="A0A918FFW5"/>
<feature type="transmembrane region" description="Helical" evidence="13">
    <location>
        <begin position="455"/>
        <end position="478"/>
    </location>
</feature>
<dbReference type="NCBIfam" id="TIGR01525">
    <property type="entry name" value="ATPase-IB_hvy"/>
    <property type="match status" value="1"/>
</dbReference>
<dbReference type="SFLD" id="SFLDF00027">
    <property type="entry name" value="p-type_atpase"/>
    <property type="match status" value="1"/>
</dbReference>
<dbReference type="Gene3D" id="3.40.50.1000">
    <property type="entry name" value="HAD superfamily/HAD-like"/>
    <property type="match status" value="1"/>
</dbReference>
<keyword evidence="12 13" id="KW-0472">Membrane</keyword>
<dbReference type="InterPro" id="IPR008250">
    <property type="entry name" value="ATPase_P-typ_transduc_dom_A_sf"/>
</dbReference>
<feature type="domain" description="YHS" evidence="16">
    <location>
        <begin position="882"/>
        <end position="923"/>
    </location>
</feature>
<keyword evidence="6 13" id="KW-0547">Nucleotide-binding</keyword>
<evidence type="ECO:0000256" key="5">
    <source>
        <dbReference type="ARBA" id="ARBA00022723"/>
    </source>
</evidence>
<dbReference type="Pfam" id="PF00122">
    <property type="entry name" value="E1-E2_ATPase"/>
    <property type="match status" value="1"/>
</dbReference>
<evidence type="ECO:0000256" key="4">
    <source>
        <dbReference type="ARBA" id="ARBA00022692"/>
    </source>
</evidence>
<evidence type="ECO:0000256" key="14">
    <source>
        <dbReference type="SAM" id="MobiDB-lite"/>
    </source>
</evidence>
<reference evidence="18" key="2">
    <citation type="submission" date="2020-09" db="EMBL/GenBank/DDBJ databases">
        <authorList>
            <person name="Sun Q."/>
            <person name="Ohkuma M."/>
        </authorList>
    </citation>
    <scope>NUCLEOTIDE SEQUENCE</scope>
    <source>
        <strain evidence="18">JCM 4346</strain>
    </source>
</reference>
<feature type="domain" description="P-type ATPase A" evidence="15">
    <location>
        <begin position="311"/>
        <end position="411"/>
    </location>
</feature>
<name>A0A918FFW5_9ACTN</name>
<feature type="transmembrane region" description="Helical" evidence="13">
    <location>
        <begin position="427"/>
        <end position="449"/>
    </location>
</feature>
<evidence type="ECO:0000256" key="7">
    <source>
        <dbReference type="ARBA" id="ARBA00022796"/>
    </source>
</evidence>
<evidence type="ECO:0000256" key="6">
    <source>
        <dbReference type="ARBA" id="ARBA00022741"/>
    </source>
</evidence>
<dbReference type="InterPro" id="IPR023299">
    <property type="entry name" value="ATPase_P-typ_cyto_dom_N"/>
</dbReference>
<dbReference type="InterPro" id="IPR027256">
    <property type="entry name" value="P-typ_ATPase_IB"/>
</dbReference>
<dbReference type="InterPro" id="IPR023298">
    <property type="entry name" value="ATPase_P-typ_TM_dom_sf"/>
</dbReference>
<evidence type="ECO:0000256" key="2">
    <source>
        <dbReference type="ARBA" id="ARBA00006024"/>
    </source>
</evidence>
<evidence type="ECO:0000256" key="1">
    <source>
        <dbReference type="ARBA" id="ARBA00004651"/>
    </source>
</evidence>
<feature type="transmembrane region" description="Helical" evidence="13">
    <location>
        <begin position="246"/>
        <end position="269"/>
    </location>
</feature>
<keyword evidence="11" id="KW-0186">Copper</keyword>
<comment type="similarity">
    <text evidence="2 13">Belongs to the cation transport ATPase (P-type) (TC 3.A.3) family. Type IB subfamily.</text>
</comment>
<dbReference type="GO" id="GO:0055070">
    <property type="term" value="P:copper ion homeostasis"/>
    <property type="evidence" value="ECO:0007669"/>
    <property type="project" value="TreeGrafter"/>
</dbReference>
<feature type="transmembrane region" description="Helical" evidence="13">
    <location>
        <begin position="799"/>
        <end position="817"/>
    </location>
</feature>
<dbReference type="RefSeq" id="WP_189940845.1">
    <property type="nucleotide sequence ID" value="NZ_BMSX01000015.1"/>
</dbReference>
<evidence type="ECO:0000259" key="17">
    <source>
        <dbReference type="Pfam" id="PF13473"/>
    </source>
</evidence>
<dbReference type="PRINTS" id="PR00119">
    <property type="entry name" value="CATATPASE"/>
</dbReference>
<dbReference type="PANTHER" id="PTHR43520:SF8">
    <property type="entry name" value="P-TYPE CU(+) TRANSPORTER"/>
    <property type="match status" value="1"/>
</dbReference>
<evidence type="ECO:0000259" key="15">
    <source>
        <dbReference type="Pfam" id="PF00122"/>
    </source>
</evidence>
<protein>
    <recommendedName>
        <fullName evidence="20">ATPase P</fullName>
    </recommendedName>
</protein>
<dbReference type="Pfam" id="PF04945">
    <property type="entry name" value="YHS"/>
    <property type="match status" value="1"/>
</dbReference>
<dbReference type="CDD" id="cd02094">
    <property type="entry name" value="P-type_ATPase_Cu-like"/>
    <property type="match status" value="1"/>
</dbReference>
<evidence type="ECO:0000256" key="3">
    <source>
        <dbReference type="ARBA" id="ARBA00022475"/>
    </source>
</evidence>
<dbReference type="InterPro" id="IPR023214">
    <property type="entry name" value="HAD_sf"/>
</dbReference>
<dbReference type="NCBIfam" id="TIGR01494">
    <property type="entry name" value="ATPase_P-type"/>
    <property type="match status" value="1"/>
</dbReference>
<keyword evidence="5 13" id="KW-0479">Metal-binding</keyword>
<dbReference type="PROSITE" id="PS00154">
    <property type="entry name" value="ATPASE_E1_E2"/>
    <property type="match status" value="1"/>
</dbReference>
<dbReference type="SUPFAM" id="SSF49503">
    <property type="entry name" value="Cupredoxins"/>
    <property type="match status" value="1"/>
</dbReference>
<feature type="compositionally biased region" description="Basic and acidic residues" evidence="14">
    <location>
        <begin position="856"/>
        <end position="876"/>
    </location>
</feature>
<dbReference type="InterPro" id="IPR059000">
    <property type="entry name" value="ATPase_P-type_domA"/>
</dbReference>
<dbReference type="SUPFAM" id="SSF81653">
    <property type="entry name" value="Calcium ATPase, transduction domain A"/>
    <property type="match status" value="1"/>
</dbReference>
<dbReference type="GO" id="GO:0005524">
    <property type="term" value="F:ATP binding"/>
    <property type="evidence" value="ECO:0007669"/>
    <property type="project" value="UniProtKB-UniRule"/>
</dbReference>
<keyword evidence="4 13" id="KW-0812">Transmembrane</keyword>
<accession>A0A918FFW5</accession>
<dbReference type="Pfam" id="PF00702">
    <property type="entry name" value="Hydrolase"/>
    <property type="match status" value="1"/>
</dbReference>
<dbReference type="SFLD" id="SFLDG00002">
    <property type="entry name" value="C1.7:_P-type_atpase_like"/>
    <property type="match status" value="1"/>
</dbReference>
<evidence type="ECO:0000313" key="18">
    <source>
        <dbReference type="EMBL" id="GGR35360.1"/>
    </source>
</evidence>
<feature type="transmembrane region" description="Helical" evidence="13">
    <location>
        <begin position="177"/>
        <end position="194"/>
    </location>
</feature>
<feature type="transmembrane region" description="Helical" evidence="13">
    <location>
        <begin position="206"/>
        <end position="225"/>
    </location>
</feature>
<evidence type="ECO:0000256" key="8">
    <source>
        <dbReference type="ARBA" id="ARBA00022840"/>
    </source>
</evidence>
<feature type="compositionally biased region" description="Low complexity" evidence="14">
    <location>
        <begin position="127"/>
        <end position="136"/>
    </location>
</feature>
<dbReference type="InterPro" id="IPR001757">
    <property type="entry name" value="P_typ_ATPase"/>
</dbReference>
<dbReference type="InterPro" id="IPR018303">
    <property type="entry name" value="ATPase_P-typ_P_site"/>
</dbReference>
<dbReference type="SUPFAM" id="SSF81665">
    <property type="entry name" value="Calcium ATPase, transmembrane domain M"/>
    <property type="match status" value="1"/>
</dbReference>
<feature type="region of interest" description="Disordered" evidence="14">
    <location>
        <begin position="853"/>
        <end position="876"/>
    </location>
</feature>
<keyword evidence="10 13" id="KW-1133">Transmembrane helix</keyword>
<dbReference type="InterPro" id="IPR007029">
    <property type="entry name" value="YHS_dom"/>
</dbReference>
<keyword evidence="9" id="KW-1278">Translocase</keyword>
<feature type="transmembrane region" description="Helical" evidence="13">
    <location>
        <begin position="771"/>
        <end position="793"/>
    </location>
</feature>
<evidence type="ECO:0000259" key="16">
    <source>
        <dbReference type="Pfam" id="PF04945"/>
    </source>
</evidence>
<feature type="compositionally biased region" description="Low complexity" evidence="14">
    <location>
        <begin position="149"/>
        <end position="159"/>
    </location>
</feature>
<evidence type="ECO:0000256" key="13">
    <source>
        <dbReference type="RuleBase" id="RU362081"/>
    </source>
</evidence>
<evidence type="ECO:0000256" key="11">
    <source>
        <dbReference type="ARBA" id="ARBA00023008"/>
    </source>
</evidence>
<keyword evidence="7" id="KW-0187">Copper transport</keyword>
<proteinExistence type="inferred from homology"/>
<dbReference type="InterPro" id="IPR044492">
    <property type="entry name" value="P_typ_ATPase_HD_dom"/>
</dbReference>
<comment type="caution">
    <text evidence="18">The sequence shown here is derived from an EMBL/GenBank/DDBJ whole genome shotgun (WGS) entry which is preliminary data.</text>
</comment>
<feature type="domain" description="EfeO-type cupredoxin-like" evidence="17">
    <location>
        <begin position="16"/>
        <end position="122"/>
    </location>
</feature>
<dbReference type="Proteomes" id="UP000658320">
    <property type="component" value="Unassembled WGS sequence"/>
</dbReference>
<dbReference type="PRINTS" id="PR00943">
    <property type="entry name" value="CUATPASE"/>
</dbReference>
<dbReference type="GO" id="GO:0005507">
    <property type="term" value="F:copper ion binding"/>
    <property type="evidence" value="ECO:0007669"/>
    <property type="project" value="TreeGrafter"/>
</dbReference>
<dbReference type="Pfam" id="PF13473">
    <property type="entry name" value="Cupredoxin_1"/>
    <property type="match status" value="1"/>
</dbReference>
<keyword evidence="3 13" id="KW-1003">Cell membrane</keyword>
<dbReference type="InterPro" id="IPR028096">
    <property type="entry name" value="EfeO_Cupredoxin"/>
</dbReference>
<dbReference type="Gene3D" id="2.70.150.10">
    <property type="entry name" value="Calcium-transporting ATPase, cytoplasmic transduction domain A"/>
    <property type="match status" value="1"/>
</dbReference>
<dbReference type="FunFam" id="2.70.150.10:FF:000020">
    <property type="entry name" value="Copper-exporting P-type ATPase A"/>
    <property type="match status" value="1"/>
</dbReference>
<evidence type="ECO:0000256" key="12">
    <source>
        <dbReference type="ARBA" id="ARBA00023136"/>
    </source>
</evidence>
<dbReference type="GO" id="GO:0016887">
    <property type="term" value="F:ATP hydrolysis activity"/>
    <property type="evidence" value="ECO:0007669"/>
    <property type="project" value="InterPro"/>
</dbReference>
<dbReference type="GO" id="GO:0043682">
    <property type="term" value="F:P-type divalent copper transporter activity"/>
    <property type="evidence" value="ECO:0007669"/>
    <property type="project" value="TreeGrafter"/>
</dbReference>
<dbReference type="NCBIfam" id="TIGR01511">
    <property type="entry name" value="ATPase-IB1_Cu"/>
    <property type="match status" value="1"/>
</dbReference>
<sequence length="937" mass="97126">MGAIDVVVVLAAAGLIAALGWFFFGPRRAGVARVEGGVQRVKVTVRGGYNPSLIKVRQGTPVELVFDRQESGECTSRVVFPELEVGAGLPAHTRTTVRLAPDRPGSFGFACGMNMIHGTLLVEPADGPSAAPPASLDGHDTDAAHPASAGGEETGAADAEATDAAERQAEIKDLTRRVLVGAVLTAPVLFAVMAHELFGADWVPGWMLNHWLQLALITPVMFYTGRPIHVTGWLTLRHRAADMNSLITLGTTAAYGYSLLVTLAPALLPEDVREVYYEAVGVILTLILIGRLLEARAKAGTGEAIRALLGLQARTARVVRDGSETEIPVEDVAVGDEVVIRPGEKIPVDAEVLSGSSAVDESMVTGEPMPVTKHTGDIVIGATVNGTGSLRVRAAKVGADTMLAQIIRLVQQAQASKAPIQRLADAVSAYFVPAVIAIAIGTFAVWFTAGPSPALTLALVSAVAVLIIACPCALGLATPLSVMVGTGKGAHAGILIRSAEALETAHKLDTVVLDKTGTVTEGKPVLTDVRPADGIDETQLLRLVAAAEADSEHPLAQAIVTGTRDRDLSWPAATGFDSVTGKGVQATVDGHAVLVGTARLLGDVGIDTTMLTPLATDLSAQGKTPVLAAIDGRPAGVLAVADTVKDDSAAAITALRRLGVEVVIITGDNARTAAAIAAQVGVTRVLAEVLPEHKADEIRRLQGEGRTVGMVGDGINDAPALAAADVGLAIGTGTDVAIEAADITLISGSLSGVVTAIRLSRATMRNIRQNLFFALVYNAVGIPLAAGALYPLWGIRLSPIIAAAAMALSSLSVVTNASRLRRWRTSPLPSATTESFEPQVDSEADQATPQLAAAGDGRHQHHSPEAGTSEEYRSGTEERALDPVCGMHLGPATAAERRDTEIGSYFFCSAQCAAAFDAAPDRYRAPAAGGKYEGGER</sequence>
<keyword evidence="8 13" id="KW-0067">ATP-binding</keyword>
<dbReference type="PANTHER" id="PTHR43520">
    <property type="entry name" value="ATP7, ISOFORM B"/>
    <property type="match status" value="1"/>
</dbReference>
<gene>
    <name evidence="18" type="ORF">GCM10010251_59610</name>
</gene>
<dbReference type="GO" id="GO:0005886">
    <property type="term" value="C:plasma membrane"/>
    <property type="evidence" value="ECO:0007669"/>
    <property type="project" value="UniProtKB-SubCell"/>
</dbReference>
<keyword evidence="7" id="KW-0406">Ion transport</keyword>
<feature type="region of interest" description="Disordered" evidence="14">
    <location>
        <begin position="127"/>
        <end position="164"/>
    </location>
</feature>